<name>A0A1Y6D225_9GAMM</name>
<evidence type="ECO:0000313" key="1">
    <source>
        <dbReference type="EMBL" id="SMF94444.1"/>
    </source>
</evidence>
<dbReference type="STRING" id="1760988.SAMN02949497_1759"/>
<gene>
    <name evidence="1" type="ORF">SAMN02949497_1759</name>
</gene>
<dbReference type="RefSeq" id="WP_085211831.1">
    <property type="nucleotide sequence ID" value="NZ_FXAM01000001.1"/>
</dbReference>
<proteinExistence type="predicted"/>
<dbReference type="Proteomes" id="UP000192923">
    <property type="component" value="Unassembled WGS sequence"/>
</dbReference>
<protein>
    <submittedName>
        <fullName evidence="1">Uncharacterized protein</fullName>
    </submittedName>
</protein>
<evidence type="ECO:0000313" key="2">
    <source>
        <dbReference type="Proteomes" id="UP000192923"/>
    </source>
</evidence>
<accession>A0A1Y6D225</accession>
<organism evidence="1 2">
    <name type="scientific">Methylomagnum ishizawai</name>
    <dbReference type="NCBI Taxonomy" id="1760988"/>
    <lineage>
        <taxon>Bacteria</taxon>
        <taxon>Pseudomonadati</taxon>
        <taxon>Pseudomonadota</taxon>
        <taxon>Gammaproteobacteria</taxon>
        <taxon>Methylococcales</taxon>
        <taxon>Methylococcaceae</taxon>
        <taxon>Methylomagnum</taxon>
    </lineage>
</organism>
<dbReference type="OrthoDB" id="9802752at2"/>
<dbReference type="EMBL" id="FXAM01000001">
    <property type="protein sequence ID" value="SMF94444.1"/>
    <property type="molecule type" value="Genomic_DNA"/>
</dbReference>
<keyword evidence="2" id="KW-1185">Reference proteome</keyword>
<sequence>MSTSTEITPFSWGDVSLSEVVHVNGIPHATKTAIGEWLEYADPRDGVNKVLERNPYIEEFSTAVKLTAVDGKLRDTTVYHPMGLLLVVMESGQPKAQAAKVAIAAFVWHFCGGSRPSLRDAVSLRAHLLKALAALQSCKCAFSQRLLLDQIREVCRELGQPVPDVALIGKDPKQTALEGF</sequence>
<dbReference type="AlphaFoldDB" id="A0A1Y6D225"/>
<reference evidence="1 2" key="1">
    <citation type="submission" date="2016-12" db="EMBL/GenBank/DDBJ databases">
        <authorList>
            <person name="Song W.-J."/>
            <person name="Kurnit D.M."/>
        </authorList>
    </citation>
    <scope>NUCLEOTIDE SEQUENCE [LARGE SCALE GENOMIC DNA]</scope>
    <source>
        <strain evidence="1 2">175</strain>
    </source>
</reference>